<comment type="caution">
    <text evidence="1">The sequence shown here is derived from an EMBL/GenBank/DDBJ whole genome shotgun (WGS) entry which is preliminary data.</text>
</comment>
<gene>
    <name evidence="1" type="ORF">NG792_17730</name>
</gene>
<accession>A0ABT2NCR7</accession>
<evidence type="ECO:0000313" key="2">
    <source>
        <dbReference type="Proteomes" id="UP001525961"/>
    </source>
</evidence>
<evidence type="ECO:0000313" key="1">
    <source>
        <dbReference type="EMBL" id="MCT7979560.1"/>
    </source>
</evidence>
<protein>
    <submittedName>
        <fullName evidence="1">Uncharacterized protein</fullName>
    </submittedName>
</protein>
<reference evidence="1 2" key="1">
    <citation type="journal article" date="2022" name="Front. Microbiol.">
        <title>High genomic differentiation and limited gene flow indicate recent cryptic speciation within the genus Laspinema (cyanobacteria).</title>
        <authorList>
            <person name="Stanojkovic A."/>
            <person name="Skoupy S."/>
            <person name="Skaloud P."/>
            <person name="Dvorak P."/>
        </authorList>
    </citation>
    <scope>NUCLEOTIDE SEQUENCE [LARGE SCALE GENOMIC DNA]</scope>
    <source>
        <strain evidence="1 2">D3b</strain>
    </source>
</reference>
<proteinExistence type="predicted"/>
<dbReference type="EMBL" id="JAMXFA010000024">
    <property type="protein sequence ID" value="MCT7979560.1"/>
    <property type="molecule type" value="Genomic_DNA"/>
</dbReference>
<name>A0ABT2NCR7_9CYAN</name>
<keyword evidence="2" id="KW-1185">Reference proteome</keyword>
<dbReference type="Proteomes" id="UP001525961">
    <property type="component" value="Unassembled WGS sequence"/>
</dbReference>
<organism evidence="1 2">
    <name type="scientific">Laspinema olomoucense D3b</name>
    <dbReference type="NCBI Taxonomy" id="2953688"/>
    <lineage>
        <taxon>Bacteria</taxon>
        <taxon>Bacillati</taxon>
        <taxon>Cyanobacteriota</taxon>
        <taxon>Cyanophyceae</taxon>
        <taxon>Oscillatoriophycideae</taxon>
        <taxon>Oscillatoriales</taxon>
        <taxon>Laspinemataceae</taxon>
        <taxon>Laspinema</taxon>
        <taxon>Laspinema olomoucense</taxon>
    </lineage>
</organism>
<sequence length="46" mass="4960">MKNIARMSLGKVRWRSRVGLPGEAIASGAGERSPRTIPLHLAYGPT</sequence>